<evidence type="ECO:0000313" key="2">
    <source>
        <dbReference type="EMBL" id="GFS06108.1"/>
    </source>
</evidence>
<keyword evidence="2" id="KW-0548">Nucleotidyltransferase</keyword>
<dbReference type="Pfam" id="PF00078">
    <property type="entry name" value="RVT_1"/>
    <property type="match status" value="1"/>
</dbReference>
<sequence length="159" mass="18510">MERINPIIVRLLDETQLGFRKGKGTRDGIFLLRNTSERMAAHQKDLFMCFIDYNKTFDRVNNAKLMEVLTKAGVPDQKTHCRIVLEPNGKGKNKFRNYRGYQHLERRQTRMHSLASPLLPVQRIPFARSPGGKERDFLIGENITNVRYADDHGYYGRNT</sequence>
<evidence type="ECO:0000313" key="3">
    <source>
        <dbReference type="Proteomes" id="UP000762676"/>
    </source>
</evidence>
<protein>
    <submittedName>
        <fullName evidence="2">RNA-directed DNA polymerase from mobile element jockey-like</fullName>
    </submittedName>
</protein>
<organism evidence="2 3">
    <name type="scientific">Elysia marginata</name>
    <dbReference type="NCBI Taxonomy" id="1093978"/>
    <lineage>
        <taxon>Eukaryota</taxon>
        <taxon>Metazoa</taxon>
        <taxon>Spiralia</taxon>
        <taxon>Lophotrochozoa</taxon>
        <taxon>Mollusca</taxon>
        <taxon>Gastropoda</taxon>
        <taxon>Heterobranchia</taxon>
        <taxon>Euthyneura</taxon>
        <taxon>Panpulmonata</taxon>
        <taxon>Sacoglossa</taxon>
        <taxon>Placobranchoidea</taxon>
        <taxon>Plakobranchidae</taxon>
        <taxon>Elysia</taxon>
    </lineage>
</organism>
<dbReference type="PANTHER" id="PTHR47027:SF20">
    <property type="entry name" value="REVERSE TRANSCRIPTASE-LIKE PROTEIN WITH RNA-DIRECTED DNA POLYMERASE DOMAIN"/>
    <property type="match status" value="1"/>
</dbReference>
<feature type="domain" description="Reverse transcriptase" evidence="1">
    <location>
        <begin position="3"/>
        <end position="151"/>
    </location>
</feature>
<gene>
    <name evidence="2" type="ORF">ElyMa_002956000</name>
</gene>
<keyword evidence="2" id="KW-0695">RNA-directed DNA polymerase</keyword>
<dbReference type="AlphaFoldDB" id="A0AAV4I6T4"/>
<dbReference type="GO" id="GO:0003964">
    <property type="term" value="F:RNA-directed DNA polymerase activity"/>
    <property type="evidence" value="ECO:0007669"/>
    <property type="project" value="UniProtKB-KW"/>
</dbReference>
<comment type="caution">
    <text evidence="2">The sequence shown here is derived from an EMBL/GenBank/DDBJ whole genome shotgun (WGS) entry which is preliminary data.</text>
</comment>
<reference evidence="2 3" key="1">
    <citation type="journal article" date="2021" name="Elife">
        <title>Chloroplast acquisition without the gene transfer in kleptoplastic sea slugs, Plakobranchus ocellatus.</title>
        <authorList>
            <person name="Maeda T."/>
            <person name="Takahashi S."/>
            <person name="Yoshida T."/>
            <person name="Shimamura S."/>
            <person name="Takaki Y."/>
            <person name="Nagai Y."/>
            <person name="Toyoda A."/>
            <person name="Suzuki Y."/>
            <person name="Arimoto A."/>
            <person name="Ishii H."/>
            <person name="Satoh N."/>
            <person name="Nishiyama T."/>
            <person name="Hasebe M."/>
            <person name="Maruyama T."/>
            <person name="Minagawa J."/>
            <person name="Obokata J."/>
            <person name="Shigenobu S."/>
        </authorList>
    </citation>
    <scope>NUCLEOTIDE SEQUENCE [LARGE SCALE GENOMIC DNA]</scope>
</reference>
<evidence type="ECO:0000259" key="1">
    <source>
        <dbReference type="Pfam" id="PF00078"/>
    </source>
</evidence>
<dbReference type="EMBL" id="BMAT01006097">
    <property type="protein sequence ID" value="GFS06108.1"/>
    <property type="molecule type" value="Genomic_DNA"/>
</dbReference>
<proteinExistence type="predicted"/>
<keyword evidence="3" id="KW-1185">Reference proteome</keyword>
<dbReference type="Proteomes" id="UP000762676">
    <property type="component" value="Unassembled WGS sequence"/>
</dbReference>
<accession>A0AAV4I6T4</accession>
<name>A0AAV4I6T4_9GAST</name>
<dbReference type="InterPro" id="IPR000477">
    <property type="entry name" value="RT_dom"/>
</dbReference>
<dbReference type="PANTHER" id="PTHR47027">
    <property type="entry name" value="REVERSE TRANSCRIPTASE DOMAIN-CONTAINING PROTEIN"/>
    <property type="match status" value="1"/>
</dbReference>
<keyword evidence="2" id="KW-0808">Transferase</keyword>